<evidence type="ECO:0000313" key="2">
    <source>
        <dbReference type="EMBL" id="GMS92768.1"/>
    </source>
</evidence>
<gene>
    <name evidence="2" type="ORF">PENTCL1PPCAC_14943</name>
</gene>
<feature type="transmembrane region" description="Helical" evidence="1">
    <location>
        <begin position="24"/>
        <end position="50"/>
    </location>
</feature>
<keyword evidence="3" id="KW-1185">Reference proteome</keyword>
<dbReference type="Proteomes" id="UP001432027">
    <property type="component" value="Unassembled WGS sequence"/>
</dbReference>
<reference evidence="2" key="1">
    <citation type="submission" date="2023-10" db="EMBL/GenBank/DDBJ databases">
        <title>Genome assembly of Pristionchus species.</title>
        <authorList>
            <person name="Yoshida K."/>
            <person name="Sommer R.J."/>
        </authorList>
    </citation>
    <scope>NUCLEOTIDE SEQUENCE</scope>
    <source>
        <strain evidence="2">RS0144</strain>
    </source>
</reference>
<evidence type="ECO:0000313" key="3">
    <source>
        <dbReference type="Proteomes" id="UP001432027"/>
    </source>
</evidence>
<keyword evidence="1" id="KW-0812">Transmembrane</keyword>
<keyword evidence="1" id="KW-0472">Membrane</keyword>
<dbReference type="EMBL" id="BTSX01000004">
    <property type="protein sequence ID" value="GMS92768.1"/>
    <property type="molecule type" value="Genomic_DNA"/>
</dbReference>
<comment type="caution">
    <text evidence="2">The sequence shown here is derived from an EMBL/GenBank/DDBJ whole genome shotgun (WGS) entry which is preliminary data.</text>
</comment>
<feature type="transmembrane region" description="Helical" evidence="1">
    <location>
        <begin position="76"/>
        <end position="96"/>
    </location>
</feature>
<sequence length="103" mass="12244">QFPKSWKWIEQWRNFGVTSMDDGLIYIITFSVIWYTIFRVVLTSHIFLIIRARNQLRSSATWAVTIRQTRQSMVQIAVFLFFLISPISMFMSLVVFEFEDGKP</sequence>
<feature type="non-terminal residue" evidence="2">
    <location>
        <position position="1"/>
    </location>
</feature>
<evidence type="ECO:0008006" key="4">
    <source>
        <dbReference type="Google" id="ProtNLM"/>
    </source>
</evidence>
<organism evidence="2 3">
    <name type="scientific">Pristionchus entomophagus</name>
    <dbReference type="NCBI Taxonomy" id="358040"/>
    <lineage>
        <taxon>Eukaryota</taxon>
        <taxon>Metazoa</taxon>
        <taxon>Ecdysozoa</taxon>
        <taxon>Nematoda</taxon>
        <taxon>Chromadorea</taxon>
        <taxon>Rhabditida</taxon>
        <taxon>Rhabditina</taxon>
        <taxon>Diplogasteromorpha</taxon>
        <taxon>Diplogasteroidea</taxon>
        <taxon>Neodiplogasteridae</taxon>
        <taxon>Pristionchus</taxon>
    </lineage>
</organism>
<keyword evidence="1" id="KW-1133">Transmembrane helix</keyword>
<feature type="non-terminal residue" evidence="2">
    <location>
        <position position="103"/>
    </location>
</feature>
<dbReference type="AlphaFoldDB" id="A0AAV5TEQ2"/>
<evidence type="ECO:0000256" key="1">
    <source>
        <dbReference type="SAM" id="Phobius"/>
    </source>
</evidence>
<protein>
    <recommendedName>
        <fullName evidence="4">G protein-coupled receptor</fullName>
    </recommendedName>
</protein>
<accession>A0AAV5TEQ2</accession>
<name>A0AAV5TEQ2_9BILA</name>
<proteinExistence type="predicted"/>